<dbReference type="Gene3D" id="3.30.565.10">
    <property type="entry name" value="Histidine kinase-like ATPase, C-terminal domain"/>
    <property type="match status" value="1"/>
</dbReference>
<feature type="domain" description="Response regulatory" evidence="4">
    <location>
        <begin position="17"/>
        <end position="134"/>
    </location>
</feature>
<comment type="caution">
    <text evidence="5">The sequence shown here is derived from an EMBL/GenBank/DDBJ whole genome shotgun (WGS) entry which is preliminary data.</text>
</comment>
<dbReference type="PANTHER" id="PTHR44591">
    <property type="entry name" value="STRESS RESPONSE REGULATOR PROTEIN 1"/>
    <property type="match status" value="1"/>
</dbReference>
<dbReference type="InterPro" id="IPR001789">
    <property type="entry name" value="Sig_transdc_resp-reg_receiver"/>
</dbReference>
<feature type="modified residue" description="4-aspartylphosphate" evidence="2">
    <location>
        <position position="67"/>
    </location>
</feature>
<dbReference type="InterPro" id="IPR050595">
    <property type="entry name" value="Bact_response_regulator"/>
</dbReference>
<gene>
    <name evidence="5" type="ORF">EOD73_02650</name>
</gene>
<dbReference type="InterPro" id="IPR036890">
    <property type="entry name" value="HATPase_C_sf"/>
</dbReference>
<dbReference type="RefSeq" id="WP_127680605.1">
    <property type="nucleotide sequence ID" value="NZ_SACM01000001.1"/>
</dbReference>
<evidence type="ECO:0000313" key="5">
    <source>
        <dbReference type="EMBL" id="RVT87934.1"/>
    </source>
</evidence>
<dbReference type="Proteomes" id="UP000288587">
    <property type="component" value="Unassembled WGS sequence"/>
</dbReference>
<feature type="domain" description="Response regulatory" evidence="4">
    <location>
        <begin position="155"/>
        <end position="271"/>
    </location>
</feature>
<keyword evidence="3" id="KW-0175">Coiled coil</keyword>
<name>A0A437LRB3_9BURK</name>
<dbReference type="PANTHER" id="PTHR44591:SF3">
    <property type="entry name" value="RESPONSE REGULATORY DOMAIN-CONTAINING PROTEIN"/>
    <property type="match status" value="1"/>
</dbReference>
<dbReference type="SUPFAM" id="SSF55874">
    <property type="entry name" value="ATPase domain of HSP90 chaperone/DNA topoisomerase II/histidine kinase"/>
    <property type="match status" value="1"/>
</dbReference>
<dbReference type="Pfam" id="PF00072">
    <property type="entry name" value="Response_reg"/>
    <property type="match status" value="2"/>
</dbReference>
<evidence type="ECO:0000259" key="4">
    <source>
        <dbReference type="PROSITE" id="PS50110"/>
    </source>
</evidence>
<reference evidence="5 6" key="1">
    <citation type="submission" date="2019-01" db="EMBL/GenBank/DDBJ databases">
        <authorList>
            <person name="Chen W.-M."/>
        </authorList>
    </citation>
    <scope>NUCLEOTIDE SEQUENCE [LARGE SCALE GENOMIC DNA]</scope>
    <source>
        <strain evidence="5 6">CCP-18</strain>
    </source>
</reference>
<evidence type="ECO:0000256" key="1">
    <source>
        <dbReference type="ARBA" id="ARBA00022553"/>
    </source>
</evidence>
<dbReference type="GO" id="GO:0000160">
    <property type="term" value="P:phosphorelay signal transduction system"/>
    <property type="evidence" value="ECO:0007669"/>
    <property type="project" value="InterPro"/>
</dbReference>
<evidence type="ECO:0000313" key="6">
    <source>
        <dbReference type="Proteomes" id="UP000288587"/>
    </source>
</evidence>
<proteinExistence type="predicted"/>
<dbReference type="OrthoDB" id="8874570at2"/>
<keyword evidence="1 2" id="KW-0597">Phosphoprotein</keyword>
<dbReference type="Gene3D" id="3.40.50.2300">
    <property type="match status" value="2"/>
</dbReference>
<accession>A0A437LRB3</accession>
<organism evidence="5 6">
    <name type="scientific">Inhella crocodyli</name>
    <dbReference type="NCBI Taxonomy" id="2499851"/>
    <lineage>
        <taxon>Bacteria</taxon>
        <taxon>Pseudomonadati</taxon>
        <taxon>Pseudomonadota</taxon>
        <taxon>Betaproteobacteria</taxon>
        <taxon>Burkholderiales</taxon>
        <taxon>Sphaerotilaceae</taxon>
        <taxon>Inhella</taxon>
    </lineage>
</organism>
<sequence>MPQTFADVPIAAWRELRVLVVDDSEALRGVAAALLQQLGVGHIVQAADGREALGVVEREPVDLVLSDWHMPELDGLGLLQALRRSPATRALPFVMMTSDGDPRGLRTALDAGAQAVVVKPFHAAALADRVRLALGAGRRRALADAAPPPEPLKPLVLVVDDQPDTLHLMIDMLKADCRLKLATSGERALALCQLDTPPDLVLLDVVLPGMDGFEVARRLRQHPASSGIPIVMVSALEEQELHQKALELGAVDFIRKPVDAALLRLRVRNFAQHAAHLRHLQAEAEHLQQQAALQDELEQVVATDLRGPLAHALAAIEPLLAEDGLLPEHRERLLGIEAHVLEAVDALHLSSELLRIEHGHFQLRARAVPLRKVLERVQRLLQEAHAHKELRWDLQLPGPLRGAGSLLAQGDALLCHSLFHQLVDQACRLAPAGSTLGLTLTPRDDGPDGYRIRIEMAAVVPAPFRARFFAKFVSLVGDEAGASGPGAVGCYAARRLAQAQRGDVQLQVDEAQGRSWLDVLLLRSQALPDGA</sequence>
<dbReference type="SMART" id="SM00448">
    <property type="entry name" value="REC"/>
    <property type="match status" value="2"/>
</dbReference>
<feature type="coiled-coil region" evidence="3">
    <location>
        <begin position="270"/>
        <end position="297"/>
    </location>
</feature>
<protein>
    <submittedName>
        <fullName evidence="5">Response regulator</fullName>
    </submittedName>
</protein>
<keyword evidence="6" id="KW-1185">Reference proteome</keyword>
<feature type="modified residue" description="4-aspartylphosphate" evidence="2">
    <location>
        <position position="204"/>
    </location>
</feature>
<dbReference type="AlphaFoldDB" id="A0A437LRB3"/>
<dbReference type="InterPro" id="IPR011006">
    <property type="entry name" value="CheY-like_superfamily"/>
</dbReference>
<dbReference type="PROSITE" id="PS50110">
    <property type="entry name" value="RESPONSE_REGULATORY"/>
    <property type="match status" value="2"/>
</dbReference>
<evidence type="ECO:0000256" key="2">
    <source>
        <dbReference type="PROSITE-ProRule" id="PRU00169"/>
    </source>
</evidence>
<dbReference type="EMBL" id="SACM01000001">
    <property type="protein sequence ID" value="RVT87934.1"/>
    <property type="molecule type" value="Genomic_DNA"/>
</dbReference>
<evidence type="ECO:0000256" key="3">
    <source>
        <dbReference type="SAM" id="Coils"/>
    </source>
</evidence>
<dbReference type="SUPFAM" id="SSF52172">
    <property type="entry name" value="CheY-like"/>
    <property type="match status" value="2"/>
</dbReference>